<keyword evidence="2" id="KW-0812">Transmembrane</keyword>
<sequence>MTNKKIDMLKDEADTHQDTPDSETIGSLLRQSREKMGASVADIAEQLHLRPCIVEDIEADEFDQIASPTYVKGYVKNFARIVQADEEAIKRCLIIQVPQDPDPQMQSFSRKTTRQARDGRLTFVTYLIALILLALLVLWWVQKSDTLSAIDFSQPTVEEIAASEKEPDGTSSADETDFDSGTSNANTGIENLSDDLSESSNDNLSENKASIETSAFENSESISLPASALNDNEIEVDALAESMTQPVIKGVESALTLNLSADCWINVTDAAGKVLVNDLKKAGSQLSISGEAPFKLTLGAPQAVNIKLNGEAVSLADFPSGRVARLTLPLAR</sequence>
<name>A0A1S6HTS7_9GAMM</name>
<protein>
    <recommendedName>
        <fullName evidence="3">Cytoskeleton protein RodZ-like C-terminal domain-containing protein</fullName>
    </recommendedName>
</protein>
<feature type="compositionally biased region" description="Polar residues" evidence="1">
    <location>
        <begin position="169"/>
        <end position="189"/>
    </location>
</feature>
<dbReference type="InterPro" id="IPR010982">
    <property type="entry name" value="Lambda_DNA-bd_dom_sf"/>
</dbReference>
<dbReference type="AlphaFoldDB" id="A0A1S6HTS7"/>
<dbReference type="GO" id="GO:0003677">
    <property type="term" value="F:DNA binding"/>
    <property type="evidence" value="ECO:0007669"/>
    <property type="project" value="InterPro"/>
</dbReference>
<evidence type="ECO:0000313" key="5">
    <source>
        <dbReference type="Proteomes" id="UP000189545"/>
    </source>
</evidence>
<keyword evidence="2" id="KW-1133">Transmembrane helix</keyword>
<keyword evidence="5" id="KW-1185">Reference proteome</keyword>
<proteinExistence type="predicted"/>
<dbReference type="Proteomes" id="UP000189545">
    <property type="component" value="Chromosome"/>
</dbReference>
<feature type="transmembrane region" description="Helical" evidence="2">
    <location>
        <begin position="121"/>
        <end position="141"/>
    </location>
</feature>
<feature type="region of interest" description="Disordered" evidence="1">
    <location>
        <begin position="160"/>
        <end position="204"/>
    </location>
</feature>
<keyword evidence="2" id="KW-0472">Membrane</keyword>
<dbReference type="STRING" id="225848.Sps_03837"/>
<reference evidence="4 5" key="1">
    <citation type="submission" date="2016-03" db="EMBL/GenBank/DDBJ databases">
        <title>Complete genome sequence of Shewanella psychrophila WP2, a deep sea bacterium isolated from west Pacific sediment.</title>
        <authorList>
            <person name="Xu G."/>
            <person name="Jian H."/>
        </authorList>
    </citation>
    <scope>NUCLEOTIDE SEQUENCE [LARGE SCALE GENOMIC DNA]</scope>
    <source>
        <strain evidence="4 5">WP2</strain>
    </source>
</reference>
<gene>
    <name evidence="4" type="ORF">Sps_03837</name>
</gene>
<dbReference type="Pfam" id="PF13464">
    <property type="entry name" value="RodZ_C"/>
    <property type="match status" value="1"/>
</dbReference>
<dbReference type="PANTHER" id="PTHR34475">
    <property type="match status" value="1"/>
</dbReference>
<dbReference type="Pfam" id="PF13413">
    <property type="entry name" value="HTH_25"/>
    <property type="match status" value="1"/>
</dbReference>
<dbReference type="RefSeq" id="WP_077753927.1">
    <property type="nucleotide sequence ID" value="NZ_CP014782.1"/>
</dbReference>
<evidence type="ECO:0000313" key="4">
    <source>
        <dbReference type="EMBL" id="AQS38953.1"/>
    </source>
</evidence>
<evidence type="ECO:0000259" key="3">
    <source>
        <dbReference type="Pfam" id="PF13464"/>
    </source>
</evidence>
<dbReference type="EMBL" id="CP014782">
    <property type="protein sequence ID" value="AQS38953.1"/>
    <property type="molecule type" value="Genomic_DNA"/>
</dbReference>
<dbReference type="Gene3D" id="1.10.260.40">
    <property type="entry name" value="lambda repressor-like DNA-binding domains"/>
    <property type="match status" value="1"/>
</dbReference>
<feature type="domain" description="Cytoskeleton protein RodZ-like C-terminal" evidence="3">
    <location>
        <begin position="256"/>
        <end position="327"/>
    </location>
</feature>
<dbReference type="InterPro" id="IPR050400">
    <property type="entry name" value="Bact_Cytoskel_RodZ"/>
</dbReference>
<feature type="region of interest" description="Disordered" evidence="1">
    <location>
        <begin position="1"/>
        <end position="23"/>
    </location>
</feature>
<evidence type="ECO:0000256" key="1">
    <source>
        <dbReference type="SAM" id="MobiDB-lite"/>
    </source>
</evidence>
<dbReference type="PANTHER" id="PTHR34475:SF1">
    <property type="entry name" value="CYTOSKELETON PROTEIN RODZ"/>
    <property type="match status" value="1"/>
</dbReference>
<dbReference type="InterPro" id="IPR025194">
    <property type="entry name" value="RodZ-like_C"/>
</dbReference>
<evidence type="ECO:0000256" key="2">
    <source>
        <dbReference type="SAM" id="Phobius"/>
    </source>
</evidence>
<dbReference type="OrthoDB" id="9790252at2"/>
<accession>A0A1S6HTS7</accession>
<dbReference type="KEGG" id="spsw:Sps_03837"/>
<feature type="compositionally biased region" description="Basic and acidic residues" evidence="1">
    <location>
        <begin position="1"/>
        <end position="19"/>
    </location>
</feature>
<organism evidence="4 5">
    <name type="scientific">Shewanella psychrophila</name>
    <dbReference type="NCBI Taxonomy" id="225848"/>
    <lineage>
        <taxon>Bacteria</taxon>
        <taxon>Pseudomonadati</taxon>
        <taxon>Pseudomonadota</taxon>
        <taxon>Gammaproteobacteria</taxon>
        <taxon>Alteromonadales</taxon>
        <taxon>Shewanellaceae</taxon>
        <taxon>Shewanella</taxon>
    </lineage>
</organism>